<feature type="domain" description="Type I restriction modification DNA specificity" evidence="4">
    <location>
        <begin position="245"/>
        <end position="352"/>
    </location>
</feature>
<evidence type="ECO:0000313" key="6">
    <source>
        <dbReference type="Proteomes" id="UP000258102"/>
    </source>
</evidence>
<dbReference type="GO" id="GO:0009307">
    <property type="term" value="P:DNA restriction-modification system"/>
    <property type="evidence" value="ECO:0007669"/>
    <property type="project" value="UniProtKB-KW"/>
</dbReference>
<accession>A0AAD0RGV0</accession>
<sequence>MISKPLAKIAKVIAGQSPASTTYNSVGQGLPFFQGKADFQDMYPKVRMWCTSDKRKIAESGDILISVRAPVGAVNICNQKSIIGRGLSAIRPLPELDRLFLYYFLKANEERIDALGTGSTFKAITQDTLKKIEIPLPPLNDQIRIAHLLGKVEGLIAQRKQHLQQLDDLLKSQFLEMFGDLARNDMGWQYAKLDGYITHLTSGGRGWAKYYSDSGKRFIRSLDVQMNHIGKDDIAYVNPPSNAEADRTRVQSGDVLLTITGSKIGRVCFVPENFEEAYISQHVSIIRTKGINPVFLSFYLSAEHSGQRQIKKQQYGQAKPGLNLTQIRNFQVPLVDISIQNLFAVIFERIEAIKDRYQQSLTDLESLYGAISQQAFKGELDLSQVALSDVRDDAEVANYSEQVEITEAEDVSINFPDTEYLLDALTDMSLRERLLNEWLESYYQQIGRAEFSTDKFLATAQTRIAELHPDNDFELGTGDYDVVKKWVFDALASKKLSQNLDEANNRLRLTTGKSA</sequence>
<dbReference type="GO" id="GO:0003677">
    <property type="term" value="F:DNA binding"/>
    <property type="evidence" value="ECO:0007669"/>
    <property type="project" value="UniProtKB-KW"/>
</dbReference>
<dbReference type="InterPro" id="IPR000055">
    <property type="entry name" value="Restrct_endonuc_typeI_TRD"/>
</dbReference>
<keyword evidence="5" id="KW-0540">Nuclease</keyword>
<dbReference type="PANTHER" id="PTHR30408:SF12">
    <property type="entry name" value="TYPE I RESTRICTION ENZYME MJAVIII SPECIFICITY SUBUNIT"/>
    <property type="match status" value="1"/>
</dbReference>
<evidence type="ECO:0000256" key="2">
    <source>
        <dbReference type="ARBA" id="ARBA00022747"/>
    </source>
</evidence>
<dbReference type="Gene3D" id="3.90.220.20">
    <property type="entry name" value="DNA methylase specificity domains"/>
    <property type="match status" value="2"/>
</dbReference>
<comment type="similarity">
    <text evidence="1">Belongs to the type-I restriction system S methylase family.</text>
</comment>
<evidence type="ECO:0000313" key="5">
    <source>
        <dbReference type="EMBL" id="AXR01434.1"/>
    </source>
</evidence>
<protein>
    <submittedName>
        <fullName evidence="5">Restriction endonuclease subunit S</fullName>
    </submittedName>
</protein>
<dbReference type="InterPro" id="IPR052021">
    <property type="entry name" value="Type-I_RS_S_subunit"/>
</dbReference>
<keyword evidence="2" id="KW-0680">Restriction system</keyword>
<gene>
    <name evidence="5" type="ORF">D0511_04645</name>
</gene>
<dbReference type="Pfam" id="PF01420">
    <property type="entry name" value="Methylase_S"/>
    <property type="match status" value="2"/>
</dbReference>
<dbReference type="InterPro" id="IPR044946">
    <property type="entry name" value="Restrct_endonuc_typeI_TRD_sf"/>
</dbReference>
<dbReference type="GO" id="GO:0004519">
    <property type="term" value="F:endonuclease activity"/>
    <property type="evidence" value="ECO:0007669"/>
    <property type="project" value="UniProtKB-KW"/>
</dbReference>
<keyword evidence="5" id="KW-0255">Endonuclease</keyword>
<dbReference type="RefSeq" id="WP_088531379.1">
    <property type="nucleotide sequence ID" value="NZ_CP021646.1"/>
</dbReference>
<feature type="domain" description="Type I restriction modification DNA specificity" evidence="4">
    <location>
        <begin position="52"/>
        <end position="165"/>
    </location>
</feature>
<dbReference type="REBASE" id="268666">
    <property type="entry name" value="S.PpiDE2AORF4640P"/>
</dbReference>
<evidence type="ECO:0000256" key="3">
    <source>
        <dbReference type="ARBA" id="ARBA00023125"/>
    </source>
</evidence>
<name>A0AAD0RGV0_PSEO7</name>
<dbReference type="KEGG" id="ppis:B1L02_13080"/>
<dbReference type="AlphaFoldDB" id="A0AAD0RGV0"/>
<evidence type="ECO:0000259" key="4">
    <source>
        <dbReference type="Pfam" id="PF01420"/>
    </source>
</evidence>
<dbReference type="SUPFAM" id="SSF116734">
    <property type="entry name" value="DNA methylase specificity domain"/>
    <property type="match status" value="2"/>
</dbReference>
<dbReference type="Proteomes" id="UP000258102">
    <property type="component" value="Chromosome 1"/>
</dbReference>
<keyword evidence="3" id="KW-0238">DNA-binding</keyword>
<evidence type="ECO:0000256" key="1">
    <source>
        <dbReference type="ARBA" id="ARBA00010923"/>
    </source>
</evidence>
<dbReference type="CDD" id="cd17245">
    <property type="entry name" value="RMtype1_S_TteMORF1547P-TRD2-CR2_Aco12261I-TRD1-CR1_like"/>
    <property type="match status" value="1"/>
</dbReference>
<proteinExistence type="inferred from homology"/>
<dbReference type="EMBL" id="CP031761">
    <property type="protein sequence ID" value="AXR01434.1"/>
    <property type="molecule type" value="Genomic_DNA"/>
</dbReference>
<organism evidence="5 6">
    <name type="scientific">Pseudoalteromonas piscicida</name>
    <dbReference type="NCBI Taxonomy" id="43662"/>
    <lineage>
        <taxon>Bacteria</taxon>
        <taxon>Pseudomonadati</taxon>
        <taxon>Pseudomonadota</taxon>
        <taxon>Gammaproteobacteria</taxon>
        <taxon>Alteromonadales</taxon>
        <taxon>Pseudoalteromonadaceae</taxon>
        <taxon>Pseudoalteromonas</taxon>
    </lineage>
</organism>
<reference evidence="5 6" key="1">
    <citation type="submission" date="2018-08" db="EMBL/GenBank/DDBJ databases">
        <title>Whole Genome Sequences of Two Pseudoalteromonas piscicida Strains, DE1-A and DE2-A, which Exhibit Strong Antibacterial Activity against Vibrio vulnificus.</title>
        <authorList>
            <person name="Richards G.P."/>
            <person name="Needleman D.S."/>
            <person name="Watson M.A."/>
            <person name="Polson S.W."/>
        </authorList>
    </citation>
    <scope>NUCLEOTIDE SEQUENCE [LARGE SCALE GENOMIC DNA]</scope>
    <source>
        <strain evidence="5 6">DE2-A</strain>
    </source>
</reference>
<keyword evidence="5" id="KW-0378">Hydrolase</keyword>
<dbReference type="PANTHER" id="PTHR30408">
    <property type="entry name" value="TYPE-1 RESTRICTION ENZYME ECOKI SPECIFICITY PROTEIN"/>
    <property type="match status" value="1"/>
</dbReference>